<gene>
    <name evidence="9" type="ORF">AAL_06696</name>
</gene>
<dbReference type="GO" id="GO:0008270">
    <property type="term" value="F:zinc ion binding"/>
    <property type="evidence" value="ECO:0007669"/>
    <property type="project" value="UniProtKB-KW"/>
</dbReference>
<feature type="compositionally biased region" description="Basic and acidic residues" evidence="6">
    <location>
        <begin position="483"/>
        <end position="499"/>
    </location>
</feature>
<evidence type="ECO:0000259" key="8">
    <source>
        <dbReference type="Pfam" id="PF08600"/>
    </source>
</evidence>
<organism evidence="9 10">
    <name type="scientific">Moelleriella libera RCEF 2490</name>
    <dbReference type="NCBI Taxonomy" id="1081109"/>
    <lineage>
        <taxon>Eukaryota</taxon>
        <taxon>Fungi</taxon>
        <taxon>Dikarya</taxon>
        <taxon>Ascomycota</taxon>
        <taxon>Pezizomycotina</taxon>
        <taxon>Sordariomycetes</taxon>
        <taxon>Hypocreomycetidae</taxon>
        <taxon>Hypocreales</taxon>
        <taxon>Clavicipitaceae</taxon>
        <taxon>Moelleriella</taxon>
    </lineage>
</organism>
<dbReference type="Pfam" id="PF08600">
    <property type="entry name" value="NuBaID_C"/>
    <property type="match status" value="1"/>
</dbReference>
<dbReference type="Proteomes" id="UP000078544">
    <property type="component" value="Unassembled WGS sequence"/>
</dbReference>
<keyword evidence="2" id="KW-0479">Metal-binding</keyword>
<keyword evidence="4" id="KW-0862">Zinc</keyword>
<keyword evidence="3" id="KW-0863">Zinc-finger</keyword>
<dbReference type="PANTHER" id="PTHR15835:SF6">
    <property type="entry name" value="ZINC FINGER C3HC-TYPE PROTEIN 1"/>
    <property type="match status" value="1"/>
</dbReference>
<evidence type="ECO:0000256" key="4">
    <source>
        <dbReference type="ARBA" id="ARBA00022833"/>
    </source>
</evidence>
<keyword evidence="10" id="KW-1185">Reference proteome</keyword>
<reference evidence="9 10" key="1">
    <citation type="journal article" date="2016" name="Genome Biol. Evol.">
        <title>Divergent and convergent evolution of fungal pathogenicity.</title>
        <authorList>
            <person name="Shang Y."/>
            <person name="Xiao G."/>
            <person name="Zheng P."/>
            <person name="Cen K."/>
            <person name="Zhan S."/>
            <person name="Wang C."/>
        </authorList>
    </citation>
    <scope>NUCLEOTIDE SEQUENCE [LARGE SCALE GENOMIC DNA]</scope>
    <source>
        <strain evidence="9 10">RCEF 2490</strain>
    </source>
</reference>
<evidence type="ECO:0000256" key="1">
    <source>
        <dbReference type="ARBA" id="ARBA00004123"/>
    </source>
</evidence>
<dbReference type="InterPro" id="IPR012935">
    <property type="entry name" value="NuBaID_N"/>
</dbReference>
<dbReference type="OrthoDB" id="2592092at2759"/>
<evidence type="ECO:0000256" key="2">
    <source>
        <dbReference type="ARBA" id="ARBA00022723"/>
    </source>
</evidence>
<dbReference type="EMBL" id="AZGY01000018">
    <property type="protein sequence ID" value="KZZ91460.1"/>
    <property type="molecule type" value="Genomic_DNA"/>
</dbReference>
<evidence type="ECO:0000256" key="6">
    <source>
        <dbReference type="SAM" id="MobiDB-lite"/>
    </source>
</evidence>
<sequence>MNATKRKFNALLQGISSPRPATTDDDMNIASRFSPDAAANDAILQKRRRLGFPESTAPTLYRPSPSTTSLSNVVLRRSATQVNSRPAASSPAKYCPGDRSELLKRLATFQEITDWTPKPDKLSEVEWAKRGWICQGKEKVRCVLCHKELLVKLDRKDSDSTEQSILNTSEIGERSQSPWSDRQFADSIDSAEALVDKYSDLIVASHQQDCLWRKRGCGGRNRSDLNLDSRCQFANSALTDTLLRLSFSNASSTLAALRQRYDELCSRSTFLPYEFNLRLPDSVNLDDVLAQLPSDFFTVARPAADKSNATPIVGKSPNRVALALALMGWQGLTNPRIGSVPNSASCHTCLRRLGLWMFKSKEVDQQGNVVVPAPMDHLDPVREHRFYCPWKSALAQSRGTGTMEKEPGLPGWKSLVQTIKNESDLLKLYSGKLNRAGEVREQGLSSPSLKRDGTGAPATPAPITPSGNRYTRMPAIVTPGTDGKGDDDEKAREAKDKERWARLRKVKSLFDTKGSKRFRRNSARPGTGDSNKSTTDT</sequence>
<dbReference type="PANTHER" id="PTHR15835">
    <property type="entry name" value="NUCLEAR-INTERACTING PARTNER OF ALK"/>
    <property type="match status" value="1"/>
</dbReference>
<evidence type="ECO:0000313" key="10">
    <source>
        <dbReference type="Proteomes" id="UP000078544"/>
    </source>
</evidence>
<dbReference type="Pfam" id="PF07967">
    <property type="entry name" value="zf-C3HC"/>
    <property type="match status" value="1"/>
</dbReference>
<dbReference type="GO" id="GO:0005634">
    <property type="term" value="C:nucleus"/>
    <property type="evidence" value="ECO:0007669"/>
    <property type="project" value="UniProtKB-SubCell"/>
</dbReference>
<evidence type="ECO:0000256" key="3">
    <source>
        <dbReference type="ARBA" id="ARBA00022771"/>
    </source>
</evidence>
<accession>A0A166NPG2</accession>
<comment type="caution">
    <text evidence="9">The sequence shown here is derived from an EMBL/GenBank/DDBJ whole genome shotgun (WGS) entry which is preliminary data.</text>
</comment>
<evidence type="ECO:0000256" key="5">
    <source>
        <dbReference type="ARBA" id="ARBA00023242"/>
    </source>
</evidence>
<proteinExistence type="predicted"/>
<feature type="domain" description="NuBaID C-terminal" evidence="8">
    <location>
        <begin position="321"/>
        <end position="424"/>
    </location>
</feature>
<dbReference type="STRING" id="1081109.A0A166NPG2"/>
<keyword evidence="5" id="KW-0539">Nucleus</keyword>
<feature type="compositionally biased region" description="Polar residues" evidence="6">
    <location>
        <begin position="528"/>
        <end position="537"/>
    </location>
</feature>
<protein>
    <submittedName>
        <fullName evidence="9">Zinc finger, C3HC-like protein</fullName>
    </submittedName>
</protein>
<evidence type="ECO:0000259" key="7">
    <source>
        <dbReference type="Pfam" id="PF07967"/>
    </source>
</evidence>
<name>A0A166NPG2_9HYPO</name>
<dbReference type="AlphaFoldDB" id="A0A166NPG2"/>
<feature type="region of interest" description="Disordered" evidence="6">
    <location>
        <begin position="511"/>
        <end position="537"/>
    </location>
</feature>
<comment type="subcellular location">
    <subcellularLocation>
        <location evidence="1">Nucleus</location>
    </subcellularLocation>
</comment>
<evidence type="ECO:0000313" key="9">
    <source>
        <dbReference type="EMBL" id="KZZ91460.1"/>
    </source>
</evidence>
<feature type="domain" description="C3HC-type" evidence="7">
    <location>
        <begin position="96"/>
        <end position="225"/>
    </location>
</feature>
<feature type="region of interest" description="Disordered" evidence="6">
    <location>
        <begin position="438"/>
        <end position="499"/>
    </location>
</feature>
<dbReference type="InterPro" id="IPR013909">
    <property type="entry name" value="NuBaID_C"/>
</dbReference>